<dbReference type="CDD" id="cd14014">
    <property type="entry name" value="STKc_PknB_like"/>
    <property type="match status" value="1"/>
</dbReference>
<gene>
    <name evidence="8" type="ORF">ACFFR3_18315</name>
</gene>
<evidence type="ECO:0000256" key="4">
    <source>
        <dbReference type="ARBA" id="ARBA00022840"/>
    </source>
</evidence>
<organism evidence="8 9">
    <name type="scientific">Nonomuraea salmonea</name>
    <dbReference type="NCBI Taxonomy" id="46181"/>
    <lineage>
        <taxon>Bacteria</taxon>
        <taxon>Bacillati</taxon>
        <taxon>Actinomycetota</taxon>
        <taxon>Actinomycetes</taxon>
        <taxon>Streptosporangiales</taxon>
        <taxon>Streptosporangiaceae</taxon>
        <taxon>Nonomuraea</taxon>
    </lineage>
</organism>
<dbReference type="Proteomes" id="UP001589568">
    <property type="component" value="Unassembled WGS sequence"/>
</dbReference>
<dbReference type="InterPro" id="IPR017441">
    <property type="entry name" value="Protein_kinase_ATP_BS"/>
</dbReference>
<feature type="compositionally biased region" description="Low complexity" evidence="6">
    <location>
        <begin position="314"/>
        <end position="331"/>
    </location>
</feature>
<dbReference type="Gene3D" id="2.50.20.20">
    <property type="match status" value="1"/>
</dbReference>
<proteinExistence type="predicted"/>
<dbReference type="PROSITE" id="PS00108">
    <property type="entry name" value="PROTEIN_KINASE_ST"/>
    <property type="match status" value="1"/>
</dbReference>
<protein>
    <submittedName>
        <fullName evidence="8">Protein kinase</fullName>
    </submittedName>
</protein>
<dbReference type="SMART" id="SM00220">
    <property type="entry name" value="S_TKc"/>
    <property type="match status" value="1"/>
</dbReference>
<dbReference type="PROSITE" id="PS50011">
    <property type="entry name" value="PROTEIN_KINASE_DOM"/>
    <property type="match status" value="1"/>
</dbReference>
<evidence type="ECO:0000313" key="9">
    <source>
        <dbReference type="Proteomes" id="UP001589568"/>
    </source>
</evidence>
<dbReference type="InterPro" id="IPR011009">
    <property type="entry name" value="Kinase-like_dom_sf"/>
</dbReference>
<dbReference type="InterPro" id="IPR008271">
    <property type="entry name" value="Ser/Thr_kinase_AS"/>
</dbReference>
<feature type="region of interest" description="Disordered" evidence="6">
    <location>
        <begin position="288"/>
        <end position="334"/>
    </location>
</feature>
<keyword evidence="4 5" id="KW-0067">ATP-binding</keyword>
<evidence type="ECO:0000313" key="8">
    <source>
        <dbReference type="EMBL" id="MFB9471481.1"/>
    </source>
</evidence>
<feature type="region of interest" description="Disordered" evidence="6">
    <location>
        <begin position="365"/>
        <end position="406"/>
    </location>
</feature>
<dbReference type="InterPro" id="IPR000719">
    <property type="entry name" value="Prot_kinase_dom"/>
</dbReference>
<dbReference type="SUPFAM" id="SSF56112">
    <property type="entry name" value="Protein kinase-like (PK-like)"/>
    <property type="match status" value="1"/>
</dbReference>
<feature type="domain" description="Protein kinase" evidence="7">
    <location>
        <begin position="14"/>
        <end position="267"/>
    </location>
</feature>
<feature type="binding site" evidence="5">
    <location>
        <position position="42"/>
    </location>
    <ligand>
        <name>ATP</name>
        <dbReference type="ChEBI" id="CHEBI:30616"/>
    </ligand>
</feature>
<dbReference type="EMBL" id="JBHMCF010000013">
    <property type="protein sequence ID" value="MFB9471481.1"/>
    <property type="molecule type" value="Genomic_DNA"/>
</dbReference>
<evidence type="ECO:0000259" key="7">
    <source>
        <dbReference type="PROSITE" id="PS50011"/>
    </source>
</evidence>
<comment type="caution">
    <text evidence="8">The sequence shown here is derived from an EMBL/GenBank/DDBJ whole genome shotgun (WGS) entry which is preliminary data.</text>
</comment>
<evidence type="ECO:0000256" key="3">
    <source>
        <dbReference type="ARBA" id="ARBA00022777"/>
    </source>
</evidence>
<dbReference type="GO" id="GO:0016301">
    <property type="term" value="F:kinase activity"/>
    <property type="evidence" value="ECO:0007669"/>
    <property type="project" value="UniProtKB-KW"/>
</dbReference>
<reference evidence="8 9" key="1">
    <citation type="submission" date="2024-09" db="EMBL/GenBank/DDBJ databases">
        <authorList>
            <person name="Sun Q."/>
            <person name="Mori K."/>
        </authorList>
    </citation>
    <scope>NUCLEOTIDE SEQUENCE [LARGE SCALE GENOMIC DNA]</scope>
    <source>
        <strain evidence="8 9">JCM 3324</strain>
    </source>
</reference>
<dbReference type="RefSeq" id="WP_379483495.1">
    <property type="nucleotide sequence ID" value="NZ_JBHMCF010000013.1"/>
</dbReference>
<dbReference type="PANTHER" id="PTHR43289">
    <property type="entry name" value="MITOGEN-ACTIVATED PROTEIN KINASE KINASE KINASE 20-RELATED"/>
    <property type="match status" value="1"/>
</dbReference>
<name>A0ABV5NNC8_9ACTN</name>
<dbReference type="Gene3D" id="3.30.200.20">
    <property type="entry name" value="Phosphorylase Kinase, domain 1"/>
    <property type="match status" value="1"/>
</dbReference>
<keyword evidence="3 8" id="KW-0418">Kinase</keyword>
<sequence>MPGPTRDPEQVGPYRIVGRLGAGGMGVVYAGVDAAGQRAAVKLIHDSHAADQEFRARFRREVAMLRRVRGAYCVRILADGADAAQPWLATEYIAGRTLTEHVAEHGPLRGDELYGLAAGLAEALTAVHAAGVVHRDLKPSNVMLSPDGPRLVDFGIARALDGTALTATGHVVGSPGWVSPEEYAGGPTGPAADVYGWALVVVYAATGRQPYGNERAEVLALRVLRNAVDTTALPPALRASADRALSKGPEQRPAMGEVLAAVATAWRGQPVAFGDAVADITDRVKRTWPSRTGSATPWPNADRPPAVGGATSWPPGATARPGAAGPSGQPATVPPRRRVKVVPIAAVATAAVLTGVILLNTLPGATTAQGPDTTQGPTTTGRPTSTTKRDATPATEPATPTSAPAPRTQADLAAALDLALSATPAATFSYEGGFTQSAATAVASGRLHHDDASDSDAFTMHVNPADGSGEADYVIADDELYVDRPGARALALEQKTADKPWFALLVAGTAGPSVIRDVVQNSTTFQAKGRTYSGGLPTTTAAGRLRTLLASWLGGQVPDDDKSFITYELTLGSQNRPARFELAWKVPMGVNGTYESVFTTKYAKWQENGEIPKP</sequence>
<evidence type="ECO:0000256" key="6">
    <source>
        <dbReference type="SAM" id="MobiDB-lite"/>
    </source>
</evidence>
<evidence type="ECO:0000256" key="5">
    <source>
        <dbReference type="PROSITE-ProRule" id="PRU10141"/>
    </source>
</evidence>
<keyword evidence="9" id="KW-1185">Reference proteome</keyword>
<dbReference type="Gene3D" id="1.10.510.10">
    <property type="entry name" value="Transferase(Phosphotransferase) domain 1"/>
    <property type="match status" value="1"/>
</dbReference>
<keyword evidence="1" id="KW-0808">Transferase</keyword>
<evidence type="ECO:0000256" key="1">
    <source>
        <dbReference type="ARBA" id="ARBA00022679"/>
    </source>
</evidence>
<dbReference type="PANTHER" id="PTHR43289:SF34">
    <property type="entry name" value="SERINE_THREONINE-PROTEIN KINASE YBDM-RELATED"/>
    <property type="match status" value="1"/>
</dbReference>
<dbReference type="Pfam" id="PF00069">
    <property type="entry name" value="Pkinase"/>
    <property type="match status" value="1"/>
</dbReference>
<dbReference type="PROSITE" id="PS00107">
    <property type="entry name" value="PROTEIN_KINASE_ATP"/>
    <property type="match status" value="1"/>
</dbReference>
<evidence type="ECO:0000256" key="2">
    <source>
        <dbReference type="ARBA" id="ARBA00022741"/>
    </source>
</evidence>
<keyword evidence="2 5" id="KW-0547">Nucleotide-binding</keyword>
<accession>A0ABV5NNC8</accession>